<dbReference type="InterPro" id="IPR028427">
    <property type="entry name" value="Met_Sox_Rdtase_MsrB"/>
</dbReference>
<evidence type="ECO:0000256" key="7">
    <source>
        <dbReference type="ARBA" id="ARBA00048488"/>
    </source>
</evidence>
<keyword evidence="4" id="KW-0479">Metal-binding</keyword>
<dbReference type="NCBIfam" id="TIGR00357">
    <property type="entry name" value="peptide-methionine (R)-S-oxide reductase MsrB"/>
    <property type="match status" value="1"/>
</dbReference>
<dbReference type="Proteomes" id="UP000240739">
    <property type="component" value="Unassembled WGS sequence"/>
</dbReference>
<dbReference type="GO" id="GO:0033743">
    <property type="term" value="F:peptide-methionine (R)-S-oxide reductase activity"/>
    <property type="evidence" value="ECO:0007669"/>
    <property type="project" value="UniProtKB-EC"/>
</dbReference>
<evidence type="ECO:0000313" key="9">
    <source>
        <dbReference type="EMBL" id="PTL58616.1"/>
    </source>
</evidence>
<evidence type="ECO:0000313" key="10">
    <source>
        <dbReference type="Proteomes" id="UP000240739"/>
    </source>
</evidence>
<dbReference type="RefSeq" id="WP_107567053.1">
    <property type="nucleotide sequence ID" value="NZ_PYYB01000001.1"/>
</dbReference>
<dbReference type="Gene3D" id="2.170.150.20">
    <property type="entry name" value="Peptide methionine sulfoxide reductase"/>
    <property type="match status" value="1"/>
</dbReference>
<keyword evidence="5" id="KW-0862">Zinc</keyword>
<protein>
    <recommendedName>
        <fullName evidence="3">peptide-methionine (R)-S-oxide reductase</fullName>
        <ecNumber evidence="3">1.8.4.12</ecNumber>
    </recommendedName>
</protein>
<dbReference type="FunFam" id="2.170.150.20:FF:000001">
    <property type="entry name" value="Peptide methionine sulfoxide reductase MsrB"/>
    <property type="match status" value="1"/>
</dbReference>
<dbReference type="AlphaFoldDB" id="A0A2T4UH94"/>
<dbReference type="GO" id="GO:0030091">
    <property type="term" value="P:protein repair"/>
    <property type="evidence" value="ECO:0007669"/>
    <property type="project" value="InterPro"/>
</dbReference>
<dbReference type="SUPFAM" id="SSF51316">
    <property type="entry name" value="Mss4-like"/>
    <property type="match status" value="1"/>
</dbReference>
<evidence type="ECO:0000256" key="3">
    <source>
        <dbReference type="ARBA" id="ARBA00012499"/>
    </source>
</evidence>
<comment type="caution">
    <text evidence="9">The sequence shown here is derived from an EMBL/GenBank/DDBJ whole genome shotgun (WGS) entry which is preliminary data.</text>
</comment>
<comment type="similarity">
    <text evidence="2">Belongs to the MsrB Met sulfoxide reductase family.</text>
</comment>
<evidence type="ECO:0000256" key="4">
    <source>
        <dbReference type="ARBA" id="ARBA00022723"/>
    </source>
</evidence>
<dbReference type="Pfam" id="PF01641">
    <property type="entry name" value="SelR"/>
    <property type="match status" value="1"/>
</dbReference>
<gene>
    <name evidence="9" type="primary">msrB</name>
    <name evidence="9" type="ORF">C7Y72_02565</name>
</gene>
<dbReference type="EMBL" id="PYYB01000001">
    <property type="protein sequence ID" value="PTL58616.1"/>
    <property type="molecule type" value="Genomic_DNA"/>
</dbReference>
<proteinExistence type="inferred from homology"/>
<dbReference type="GO" id="GO:0006979">
    <property type="term" value="P:response to oxidative stress"/>
    <property type="evidence" value="ECO:0007669"/>
    <property type="project" value="InterPro"/>
</dbReference>
<dbReference type="InterPro" id="IPR002579">
    <property type="entry name" value="Met_Sox_Rdtase_MsrB_dom"/>
</dbReference>
<evidence type="ECO:0000259" key="8">
    <source>
        <dbReference type="PROSITE" id="PS51790"/>
    </source>
</evidence>
<dbReference type="GO" id="GO:0005737">
    <property type="term" value="C:cytoplasm"/>
    <property type="evidence" value="ECO:0007669"/>
    <property type="project" value="TreeGrafter"/>
</dbReference>
<dbReference type="PANTHER" id="PTHR10173">
    <property type="entry name" value="METHIONINE SULFOXIDE REDUCTASE"/>
    <property type="match status" value="1"/>
</dbReference>
<sequence>MDAKVRKTDQEWLEQLGPDRFHVLRRAGTEPPFTGELLTVKDDGTFVCGACGATLFGSDAKYESHCGWPSFVEPADESAVILRPDTSHGMLRVEVLCATCESHLGHVFDDGPRDRGGQRYCINSLSLGFAPSDQG</sequence>
<evidence type="ECO:0000256" key="2">
    <source>
        <dbReference type="ARBA" id="ARBA00007174"/>
    </source>
</evidence>
<dbReference type="OrthoDB" id="9785497at2"/>
<dbReference type="InterPro" id="IPR011057">
    <property type="entry name" value="Mss4-like_sf"/>
</dbReference>
<evidence type="ECO:0000256" key="5">
    <source>
        <dbReference type="ARBA" id="ARBA00022833"/>
    </source>
</evidence>
<dbReference type="EC" id="1.8.4.12" evidence="3"/>
<organism evidence="9 10">
    <name type="scientific">Paraconexibacter algicola</name>
    <dbReference type="NCBI Taxonomy" id="2133960"/>
    <lineage>
        <taxon>Bacteria</taxon>
        <taxon>Bacillati</taxon>
        <taxon>Actinomycetota</taxon>
        <taxon>Thermoleophilia</taxon>
        <taxon>Solirubrobacterales</taxon>
        <taxon>Paraconexibacteraceae</taxon>
        <taxon>Paraconexibacter</taxon>
    </lineage>
</organism>
<feature type="domain" description="MsrB" evidence="8">
    <location>
        <begin position="9"/>
        <end position="132"/>
    </location>
</feature>
<comment type="cofactor">
    <cofactor evidence="1">
        <name>Zn(2+)</name>
        <dbReference type="ChEBI" id="CHEBI:29105"/>
    </cofactor>
</comment>
<reference evidence="9 10" key="1">
    <citation type="submission" date="2018-03" db="EMBL/GenBank/DDBJ databases">
        <title>Aquarubrobacter algicola gen. nov., sp. nov., a novel actinobacterium isolated from shallow eutrophic lake during the end of cyanobacterial harmful algal blooms.</title>
        <authorList>
            <person name="Chun S.J."/>
        </authorList>
    </citation>
    <scope>NUCLEOTIDE SEQUENCE [LARGE SCALE GENOMIC DNA]</scope>
    <source>
        <strain evidence="9 10">Seoho-28</strain>
    </source>
</reference>
<comment type="catalytic activity">
    <reaction evidence="7">
        <text>L-methionyl-[protein] + [thioredoxin]-disulfide + H2O = L-methionyl-(R)-S-oxide-[protein] + [thioredoxin]-dithiol</text>
        <dbReference type="Rhea" id="RHEA:24164"/>
        <dbReference type="Rhea" id="RHEA-COMP:10698"/>
        <dbReference type="Rhea" id="RHEA-COMP:10700"/>
        <dbReference type="Rhea" id="RHEA-COMP:12313"/>
        <dbReference type="Rhea" id="RHEA-COMP:12314"/>
        <dbReference type="ChEBI" id="CHEBI:15377"/>
        <dbReference type="ChEBI" id="CHEBI:16044"/>
        <dbReference type="ChEBI" id="CHEBI:29950"/>
        <dbReference type="ChEBI" id="CHEBI:45764"/>
        <dbReference type="ChEBI" id="CHEBI:50058"/>
        <dbReference type="EC" id="1.8.4.12"/>
    </reaction>
</comment>
<dbReference type="GO" id="GO:0046872">
    <property type="term" value="F:metal ion binding"/>
    <property type="evidence" value="ECO:0007669"/>
    <property type="project" value="UniProtKB-KW"/>
</dbReference>
<evidence type="ECO:0000256" key="6">
    <source>
        <dbReference type="ARBA" id="ARBA00023002"/>
    </source>
</evidence>
<accession>A0A2T4UH94</accession>
<evidence type="ECO:0000256" key="1">
    <source>
        <dbReference type="ARBA" id="ARBA00001947"/>
    </source>
</evidence>
<keyword evidence="10" id="KW-1185">Reference proteome</keyword>
<name>A0A2T4UH94_9ACTN</name>
<dbReference type="PROSITE" id="PS51790">
    <property type="entry name" value="MSRB"/>
    <property type="match status" value="1"/>
</dbReference>
<dbReference type="PANTHER" id="PTHR10173:SF52">
    <property type="entry name" value="METHIONINE-R-SULFOXIDE REDUCTASE B1"/>
    <property type="match status" value="1"/>
</dbReference>
<keyword evidence="6" id="KW-0560">Oxidoreductase</keyword>